<dbReference type="CDD" id="cd09487">
    <property type="entry name" value="SAM_superfamily"/>
    <property type="match status" value="1"/>
</dbReference>
<dbReference type="PANTHER" id="PTHR10627:SF69">
    <property type="entry name" value="PROTEIN BICAUDAL C"/>
    <property type="match status" value="1"/>
</dbReference>
<dbReference type="SUPFAM" id="SSF47769">
    <property type="entry name" value="SAM/Pointed domain"/>
    <property type="match status" value="1"/>
</dbReference>
<evidence type="ECO:0000256" key="1">
    <source>
        <dbReference type="ARBA" id="ARBA00022737"/>
    </source>
</evidence>
<proteinExistence type="predicted"/>
<keyword evidence="5" id="KW-1185">Reference proteome</keyword>
<protein>
    <recommendedName>
        <fullName evidence="3">SAM domain-containing protein</fullName>
    </recommendedName>
</protein>
<dbReference type="AlphaFoldDB" id="A0AAN7LYT6"/>
<dbReference type="Gene3D" id="1.10.150.50">
    <property type="entry name" value="Transcription Factor, Ets-1"/>
    <property type="match status" value="1"/>
</dbReference>
<evidence type="ECO:0000313" key="4">
    <source>
        <dbReference type="EMBL" id="KAK4788230.1"/>
    </source>
</evidence>
<dbReference type="InterPro" id="IPR013761">
    <property type="entry name" value="SAM/pointed_sf"/>
</dbReference>
<feature type="compositionally biased region" description="Acidic residues" evidence="2">
    <location>
        <begin position="154"/>
        <end position="163"/>
    </location>
</feature>
<sequence length="284" mass="31974">MAAELQQSEKPAARLSSGTTADVPDQSEDPHQAEDWLLQDYRAPQSAASKRRRRPSVRLRDIGDQKPDEYKQEPLILRPNWRLPKDSPYRKARSLTHLVNGSGDSDFSPPPKKQKMRRIGMSAGFSTGTAAKRTRSSRASSPDEAEEYKSRDWGDDDEDEEQGGGDGTNSRDFQRSPEPSAEYDMEEPNSWQRRVNQNPESVNRDMKSDGVRSWLLELGLSRYAPIFEVHEVDDEVLPMLTLEDLKDMGISAVGSRRKMYSAILKLQRKGLSILQDSVGTLAPA</sequence>
<reference evidence="4 5" key="1">
    <citation type="journal article" date="2023" name="Hortic Res">
        <title>Pangenome of water caltrop reveals structural variations and asymmetric subgenome divergence after allopolyploidization.</title>
        <authorList>
            <person name="Zhang X."/>
            <person name="Chen Y."/>
            <person name="Wang L."/>
            <person name="Yuan Y."/>
            <person name="Fang M."/>
            <person name="Shi L."/>
            <person name="Lu R."/>
            <person name="Comes H.P."/>
            <person name="Ma Y."/>
            <person name="Chen Y."/>
            <person name="Huang G."/>
            <person name="Zhou Y."/>
            <person name="Zheng Z."/>
            <person name="Qiu Y."/>
        </authorList>
    </citation>
    <scope>NUCLEOTIDE SEQUENCE [LARGE SCALE GENOMIC DNA]</scope>
    <source>
        <strain evidence="4">F231</strain>
    </source>
</reference>
<gene>
    <name evidence="4" type="ORF">SAY86_019549</name>
</gene>
<dbReference type="Proteomes" id="UP001346149">
    <property type="component" value="Unassembled WGS sequence"/>
</dbReference>
<name>A0AAN7LYT6_TRANT</name>
<keyword evidence="1" id="KW-0677">Repeat</keyword>
<dbReference type="PROSITE" id="PS50105">
    <property type="entry name" value="SAM_DOMAIN"/>
    <property type="match status" value="1"/>
</dbReference>
<feature type="domain" description="SAM" evidence="3">
    <location>
        <begin position="206"/>
        <end position="269"/>
    </location>
</feature>
<dbReference type="Pfam" id="PF00536">
    <property type="entry name" value="SAM_1"/>
    <property type="match status" value="1"/>
</dbReference>
<dbReference type="PANTHER" id="PTHR10627">
    <property type="entry name" value="SCP160"/>
    <property type="match status" value="1"/>
</dbReference>
<evidence type="ECO:0000259" key="3">
    <source>
        <dbReference type="PROSITE" id="PS50105"/>
    </source>
</evidence>
<comment type="caution">
    <text evidence="4">The sequence shown here is derived from an EMBL/GenBank/DDBJ whole genome shotgun (WGS) entry which is preliminary data.</text>
</comment>
<evidence type="ECO:0000313" key="5">
    <source>
        <dbReference type="Proteomes" id="UP001346149"/>
    </source>
</evidence>
<feature type="compositionally biased region" description="Polar residues" evidence="2">
    <location>
        <begin position="189"/>
        <end position="201"/>
    </location>
</feature>
<feature type="compositionally biased region" description="Basic and acidic residues" evidence="2">
    <location>
        <begin position="58"/>
        <end position="72"/>
    </location>
</feature>
<dbReference type="EMBL" id="JAXQNO010000011">
    <property type="protein sequence ID" value="KAK4788230.1"/>
    <property type="molecule type" value="Genomic_DNA"/>
</dbReference>
<feature type="region of interest" description="Disordered" evidence="2">
    <location>
        <begin position="1"/>
        <end position="206"/>
    </location>
</feature>
<accession>A0AAN7LYT6</accession>
<organism evidence="4 5">
    <name type="scientific">Trapa natans</name>
    <name type="common">Water chestnut</name>
    <dbReference type="NCBI Taxonomy" id="22666"/>
    <lineage>
        <taxon>Eukaryota</taxon>
        <taxon>Viridiplantae</taxon>
        <taxon>Streptophyta</taxon>
        <taxon>Embryophyta</taxon>
        <taxon>Tracheophyta</taxon>
        <taxon>Spermatophyta</taxon>
        <taxon>Magnoliopsida</taxon>
        <taxon>eudicotyledons</taxon>
        <taxon>Gunneridae</taxon>
        <taxon>Pentapetalae</taxon>
        <taxon>rosids</taxon>
        <taxon>malvids</taxon>
        <taxon>Myrtales</taxon>
        <taxon>Lythraceae</taxon>
        <taxon>Trapa</taxon>
    </lineage>
</organism>
<evidence type="ECO:0000256" key="2">
    <source>
        <dbReference type="SAM" id="MobiDB-lite"/>
    </source>
</evidence>
<dbReference type="SMART" id="SM00454">
    <property type="entry name" value="SAM"/>
    <property type="match status" value="1"/>
</dbReference>
<dbReference type="InterPro" id="IPR001660">
    <property type="entry name" value="SAM"/>
</dbReference>